<evidence type="ECO:0000256" key="2">
    <source>
        <dbReference type="ARBA" id="ARBA00009904"/>
    </source>
</evidence>
<evidence type="ECO:0000313" key="11">
    <source>
        <dbReference type="Proteomes" id="UP001628220"/>
    </source>
</evidence>
<keyword evidence="8" id="KW-0175">Coiled coil</keyword>
<keyword evidence="5 9" id="KW-1133">Transmembrane helix</keyword>
<evidence type="ECO:0000256" key="9">
    <source>
        <dbReference type="SAM" id="Phobius"/>
    </source>
</evidence>
<dbReference type="PANTHER" id="PTHR11629">
    <property type="entry name" value="VACUOLAR PROTON ATPASES"/>
    <property type="match status" value="1"/>
</dbReference>
<comment type="subcellular location">
    <subcellularLocation>
        <location evidence="1">Membrane</location>
        <topology evidence="1">Multi-pass membrane protein</topology>
    </subcellularLocation>
</comment>
<keyword evidence="3" id="KW-0813">Transport</keyword>
<evidence type="ECO:0000256" key="1">
    <source>
        <dbReference type="ARBA" id="ARBA00004141"/>
    </source>
</evidence>
<keyword evidence="6" id="KW-0406">Ion transport</keyword>
<dbReference type="EMBL" id="BAAFSF010000001">
    <property type="protein sequence ID" value="GAB1251428.1"/>
    <property type="molecule type" value="Genomic_DNA"/>
</dbReference>
<feature type="transmembrane region" description="Helical" evidence="9">
    <location>
        <begin position="320"/>
        <end position="343"/>
    </location>
</feature>
<organism evidence="10 11">
    <name type="scientific">Porphyromonas miyakawae</name>
    <dbReference type="NCBI Taxonomy" id="3137470"/>
    <lineage>
        <taxon>Bacteria</taxon>
        <taxon>Pseudomonadati</taxon>
        <taxon>Bacteroidota</taxon>
        <taxon>Bacteroidia</taxon>
        <taxon>Bacteroidales</taxon>
        <taxon>Porphyromonadaceae</taxon>
        <taxon>Porphyromonas</taxon>
    </lineage>
</organism>
<feature type="transmembrane region" description="Helical" evidence="9">
    <location>
        <begin position="497"/>
        <end position="516"/>
    </location>
</feature>
<evidence type="ECO:0000256" key="4">
    <source>
        <dbReference type="ARBA" id="ARBA00022692"/>
    </source>
</evidence>
<keyword evidence="7 9" id="KW-0472">Membrane</keyword>
<comment type="caution">
    <text evidence="10">The sequence shown here is derived from an EMBL/GenBank/DDBJ whole genome shotgun (WGS) entry which is preliminary data.</text>
</comment>
<feature type="transmembrane region" description="Helical" evidence="9">
    <location>
        <begin position="556"/>
        <end position="580"/>
    </location>
</feature>
<keyword evidence="11" id="KW-1185">Reference proteome</keyword>
<accession>A0ABQ0E171</accession>
<feature type="transmembrane region" description="Helical" evidence="9">
    <location>
        <begin position="471"/>
        <end position="490"/>
    </location>
</feature>
<keyword evidence="4 9" id="KW-0812">Transmembrane</keyword>
<gene>
    <name evidence="10" type="ORF">Tsumi_05320</name>
</gene>
<evidence type="ECO:0000256" key="5">
    <source>
        <dbReference type="ARBA" id="ARBA00022989"/>
    </source>
</evidence>
<comment type="similarity">
    <text evidence="2">Belongs to the V-ATPase 116 kDa subunit family.</text>
</comment>
<feature type="transmembrane region" description="Helical" evidence="9">
    <location>
        <begin position="410"/>
        <end position="429"/>
    </location>
</feature>
<evidence type="ECO:0000313" key="10">
    <source>
        <dbReference type="EMBL" id="GAB1251428.1"/>
    </source>
</evidence>
<feature type="transmembrane region" description="Helical" evidence="9">
    <location>
        <begin position="522"/>
        <end position="544"/>
    </location>
</feature>
<feature type="transmembrane region" description="Helical" evidence="9">
    <location>
        <begin position="441"/>
        <end position="459"/>
    </location>
</feature>
<feature type="coiled-coil region" evidence="8">
    <location>
        <begin position="83"/>
        <end position="110"/>
    </location>
</feature>
<evidence type="ECO:0000256" key="6">
    <source>
        <dbReference type="ARBA" id="ARBA00023065"/>
    </source>
</evidence>
<name>A0ABQ0E171_9PORP</name>
<feature type="transmembrane region" description="Helical" evidence="9">
    <location>
        <begin position="364"/>
        <end position="390"/>
    </location>
</feature>
<dbReference type="Pfam" id="PF01496">
    <property type="entry name" value="V_ATPase_I"/>
    <property type="match status" value="1"/>
</dbReference>
<reference evidence="10 11" key="1">
    <citation type="journal article" date="2025" name="Int. J. Syst. Evol. Microbiol.">
        <title>Desulfovibrio falkowii sp. nov., Porphyromonas miyakawae sp. nov., Mediterraneibacter flintii sp. nov. and Owariibacterium komagatae gen. nov., sp. nov., isolated from human faeces.</title>
        <authorList>
            <person name="Hamaguchi T."/>
            <person name="Ohara M."/>
            <person name="Hisatomi A."/>
            <person name="Sekiguchi K."/>
            <person name="Takeda J.I."/>
            <person name="Ueyama J."/>
            <person name="Ito M."/>
            <person name="Nishiwaki H."/>
            <person name="Ogi T."/>
            <person name="Hirayama M."/>
            <person name="Ohkuma M."/>
            <person name="Sakamoto M."/>
            <person name="Ohno K."/>
        </authorList>
    </citation>
    <scope>NUCLEOTIDE SEQUENCE [LARGE SCALE GENOMIC DNA]</scope>
    <source>
        <strain evidence="10 11">13CB11C</strain>
    </source>
</reference>
<sequence>MIEKMRKYLFMTYHREYEAFLRELRSLGVVQIKENKNTKEIETLQSLLAKRKEIETLARRTKMLQSKEVESKEAQMLTNAAEGEALIKEINDLTARAELLKQQVDAQKRDISYWSIWGDYSIDTMSALAEKGYPIRFYSVPTNAYEQAWEKEYNAVPINEYRAHTYFVTVGGPQEHNIEAEEVKAPKYSLTELQSHLELLEAELEKTNQAITDFADNKLHLLEGYIQYLDREYDFSNALIQAQDEADASLKVVEGWVPEKQAAALERALSDTPTYYTRMDIEANDNVPVKLNNNSYAKLFEPITKMYSLPNYSEIDITMLFAPFFMLFFALCLGDGGYGLLLLSVATFVKYRAKKGSAKRSVCALLQWLGGTAAVVGSLMGTIFGMVMPWAGDSLLGSVRDDYFLNQNNMMTLSIVLGLIQIILGKFIAGYKISKQKGFKYGLSTYAWALFILVGILSLGLPKIAGAIPQWLIYTMYGIAGLSLLVALFYNMPGKNIFLNLGSGLWTSYNVASGLLGDTLSYIRLFAIGLTGGILGGVFNNLAVSVSSGMPPVVNFIVAAIILLFGHGLNFGLCMISSFVHPLRLTFVEFYKNSEFEGGGLPYKPLK</sequence>
<proteinExistence type="inferred from homology"/>
<evidence type="ECO:0000256" key="7">
    <source>
        <dbReference type="ARBA" id="ARBA00023136"/>
    </source>
</evidence>
<dbReference type="Proteomes" id="UP001628220">
    <property type="component" value="Unassembled WGS sequence"/>
</dbReference>
<dbReference type="PANTHER" id="PTHR11629:SF63">
    <property type="entry name" value="V-TYPE PROTON ATPASE SUBUNIT A"/>
    <property type="match status" value="1"/>
</dbReference>
<protein>
    <submittedName>
        <fullName evidence="10">V-type ATPase 116kDa subunit family protein</fullName>
    </submittedName>
</protein>
<dbReference type="InterPro" id="IPR002490">
    <property type="entry name" value="V-ATPase_116kDa_su"/>
</dbReference>
<evidence type="ECO:0000256" key="8">
    <source>
        <dbReference type="SAM" id="Coils"/>
    </source>
</evidence>
<evidence type="ECO:0000256" key="3">
    <source>
        <dbReference type="ARBA" id="ARBA00022448"/>
    </source>
</evidence>
<feature type="coiled-coil region" evidence="8">
    <location>
        <begin position="190"/>
        <end position="217"/>
    </location>
</feature>